<organism evidence="1 2">
    <name type="scientific">Roridomyces roridus</name>
    <dbReference type="NCBI Taxonomy" id="1738132"/>
    <lineage>
        <taxon>Eukaryota</taxon>
        <taxon>Fungi</taxon>
        <taxon>Dikarya</taxon>
        <taxon>Basidiomycota</taxon>
        <taxon>Agaricomycotina</taxon>
        <taxon>Agaricomycetes</taxon>
        <taxon>Agaricomycetidae</taxon>
        <taxon>Agaricales</taxon>
        <taxon>Marasmiineae</taxon>
        <taxon>Mycenaceae</taxon>
        <taxon>Roridomyces</taxon>
    </lineage>
</organism>
<keyword evidence="2" id="KW-1185">Reference proteome</keyword>
<proteinExistence type="predicted"/>
<accession>A0AAD7BHU4</accession>
<evidence type="ECO:0000313" key="1">
    <source>
        <dbReference type="EMBL" id="KAJ7621445.1"/>
    </source>
</evidence>
<dbReference type="AlphaFoldDB" id="A0AAD7BHU4"/>
<protein>
    <submittedName>
        <fullName evidence="1">Uncharacterized protein</fullName>
    </submittedName>
</protein>
<gene>
    <name evidence="1" type="ORF">FB45DRAFT_1062413</name>
</gene>
<dbReference type="SUPFAM" id="SSF52047">
    <property type="entry name" value="RNI-like"/>
    <property type="match status" value="1"/>
</dbReference>
<evidence type="ECO:0000313" key="2">
    <source>
        <dbReference type="Proteomes" id="UP001221142"/>
    </source>
</evidence>
<name>A0AAD7BHU4_9AGAR</name>
<sequence>MITSPTSPGWTPRVSSLRLDRCIFGRNIPGWMRTSLTSLMLIDSVVLHDTNSWAFLFDPSSPPLQSLTSLYLDWSIGVNYYSDPLDRDIHSTSLMHLSLEFYCDHENTVLDALTALHLPALTHLIIYGSHGDNISTICKHWFTLSSPQPTLPDVAHVGKYLREWESCFEHLERIEVWPLGVEVDAVYEELQGVVRSWKSERVPMLVLPPHLYQREVKDSDD</sequence>
<dbReference type="Proteomes" id="UP001221142">
    <property type="component" value="Unassembled WGS sequence"/>
</dbReference>
<reference evidence="1" key="1">
    <citation type="submission" date="2023-03" db="EMBL/GenBank/DDBJ databases">
        <title>Massive genome expansion in bonnet fungi (Mycena s.s.) driven by repeated elements and novel gene families across ecological guilds.</title>
        <authorList>
            <consortium name="Lawrence Berkeley National Laboratory"/>
            <person name="Harder C.B."/>
            <person name="Miyauchi S."/>
            <person name="Viragh M."/>
            <person name="Kuo A."/>
            <person name="Thoen E."/>
            <person name="Andreopoulos B."/>
            <person name="Lu D."/>
            <person name="Skrede I."/>
            <person name="Drula E."/>
            <person name="Henrissat B."/>
            <person name="Morin E."/>
            <person name="Kohler A."/>
            <person name="Barry K."/>
            <person name="LaButti K."/>
            <person name="Morin E."/>
            <person name="Salamov A."/>
            <person name="Lipzen A."/>
            <person name="Mereny Z."/>
            <person name="Hegedus B."/>
            <person name="Baldrian P."/>
            <person name="Stursova M."/>
            <person name="Weitz H."/>
            <person name="Taylor A."/>
            <person name="Grigoriev I.V."/>
            <person name="Nagy L.G."/>
            <person name="Martin F."/>
            <person name="Kauserud H."/>
        </authorList>
    </citation>
    <scope>NUCLEOTIDE SEQUENCE</scope>
    <source>
        <strain evidence="1">9284</strain>
    </source>
</reference>
<dbReference type="EMBL" id="JARKIF010000016">
    <property type="protein sequence ID" value="KAJ7621445.1"/>
    <property type="molecule type" value="Genomic_DNA"/>
</dbReference>
<comment type="caution">
    <text evidence="1">The sequence shown here is derived from an EMBL/GenBank/DDBJ whole genome shotgun (WGS) entry which is preliminary data.</text>
</comment>